<organism evidence="2 3">
    <name type="scientific">Desulfobacter latus</name>
    <dbReference type="NCBI Taxonomy" id="2292"/>
    <lineage>
        <taxon>Bacteria</taxon>
        <taxon>Pseudomonadati</taxon>
        <taxon>Thermodesulfobacteriota</taxon>
        <taxon>Desulfobacteria</taxon>
        <taxon>Desulfobacterales</taxon>
        <taxon>Desulfobacteraceae</taxon>
        <taxon>Desulfobacter</taxon>
    </lineage>
</organism>
<sequence>MKILHISALPIWSMNGRGGMPSLRETLNGHLREKHEIIFIAPEYDLFSDDLSPIPGVRGSKYGIEIAKCSWLLPLKRFRRHIRKMRESNSLPSPFRWLINMSILFFLTVTFLLKAFKVCKKDAFKPDLIYAHNQYSALAGFLLGKLWKVPNVTRLYGTFLADLMAKPFVSLRYPTAAAGYLVPSSLLICTNDGTRGDEVARKFRISQKRFRFWQNGVEPPSSPPKMTREDFLTRNPKLNINSKWIVSCSRLSYWKRIDRMLNALVVCKKEGVDCQLIIAGDGPEKENLQNIAKKSHIEDSIVWLGAVDHDDIWGLLNVSDVFTITNDVTNRCNPLYEAAWATLPVVSVKDPSTSDLLIHGENALLADKENPTALGQYLCQICRNEKMKEKMKDSQKRLSASFWTWEERMKAEVKELEKVIRPLGR</sequence>
<protein>
    <submittedName>
        <fullName evidence="2">Glycosyltransferase family 4 protein</fullName>
    </submittedName>
</protein>
<evidence type="ECO:0000259" key="1">
    <source>
        <dbReference type="Pfam" id="PF00534"/>
    </source>
</evidence>
<dbReference type="Proteomes" id="UP000553343">
    <property type="component" value="Unassembled WGS sequence"/>
</dbReference>
<evidence type="ECO:0000313" key="2">
    <source>
        <dbReference type="EMBL" id="NWH05033.1"/>
    </source>
</evidence>
<dbReference type="EMBL" id="JACADJ010000023">
    <property type="protein sequence ID" value="NWH05033.1"/>
    <property type="molecule type" value="Genomic_DNA"/>
</dbReference>
<dbReference type="GO" id="GO:0016758">
    <property type="term" value="F:hexosyltransferase activity"/>
    <property type="evidence" value="ECO:0007669"/>
    <property type="project" value="TreeGrafter"/>
</dbReference>
<dbReference type="PANTHER" id="PTHR45947">
    <property type="entry name" value="SULFOQUINOVOSYL TRANSFERASE SQD2"/>
    <property type="match status" value="1"/>
</dbReference>
<evidence type="ECO:0000313" key="3">
    <source>
        <dbReference type="Proteomes" id="UP000553343"/>
    </source>
</evidence>
<dbReference type="SUPFAM" id="SSF53756">
    <property type="entry name" value="UDP-Glycosyltransferase/glycogen phosphorylase"/>
    <property type="match status" value="1"/>
</dbReference>
<name>A0A850T012_9BACT</name>
<dbReference type="Pfam" id="PF00534">
    <property type="entry name" value="Glycos_transf_1"/>
    <property type="match status" value="1"/>
</dbReference>
<gene>
    <name evidence="2" type="ORF">HXW94_08560</name>
</gene>
<feature type="domain" description="Glycosyl transferase family 1" evidence="1">
    <location>
        <begin position="238"/>
        <end position="395"/>
    </location>
</feature>
<dbReference type="AlphaFoldDB" id="A0A850T012"/>
<reference evidence="2 3" key="1">
    <citation type="submission" date="2020-06" db="EMBL/GenBank/DDBJ databases">
        <title>High-quality draft genome of sulfate reducer Desulfobacter latus type strain AcrS2 isolated from marine sediment.</title>
        <authorList>
            <person name="Hoppe M."/>
            <person name="Larsen C.K."/>
            <person name="Marshall I.P.G."/>
            <person name="Schramm A."/>
            <person name="Marietou A.G."/>
        </authorList>
    </citation>
    <scope>NUCLEOTIDE SEQUENCE [LARGE SCALE GENOMIC DNA]</scope>
    <source>
        <strain evidence="2 3">AcRS2</strain>
    </source>
</reference>
<dbReference type="PANTHER" id="PTHR45947:SF3">
    <property type="entry name" value="SULFOQUINOVOSYL TRANSFERASE SQD2"/>
    <property type="match status" value="1"/>
</dbReference>
<dbReference type="InterPro" id="IPR001296">
    <property type="entry name" value="Glyco_trans_1"/>
</dbReference>
<dbReference type="CDD" id="cd03801">
    <property type="entry name" value="GT4_PimA-like"/>
    <property type="match status" value="1"/>
</dbReference>
<dbReference type="Gene3D" id="3.40.50.2000">
    <property type="entry name" value="Glycogen Phosphorylase B"/>
    <property type="match status" value="2"/>
</dbReference>
<accession>A0A850T012</accession>
<keyword evidence="3" id="KW-1185">Reference proteome</keyword>
<comment type="caution">
    <text evidence="2">The sequence shown here is derived from an EMBL/GenBank/DDBJ whole genome shotgun (WGS) entry which is preliminary data.</text>
</comment>
<proteinExistence type="predicted"/>
<dbReference type="InterPro" id="IPR050194">
    <property type="entry name" value="Glycosyltransferase_grp1"/>
</dbReference>
<keyword evidence="2" id="KW-0808">Transferase</keyword>